<feature type="compositionally biased region" description="Basic and acidic residues" evidence="13">
    <location>
        <begin position="49"/>
        <end position="60"/>
    </location>
</feature>
<evidence type="ECO:0000256" key="10">
    <source>
        <dbReference type="ARBA" id="ARBA00023157"/>
    </source>
</evidence>
<feature type="region of interest" description="Disordered" evidence="13">
    <location>
        <begin position="81"/>
        <end position="102"/>
    </location>
</feature>
<dbReference type="InterPro" id="IPR005533">
    <property type="entry name" value="AMOP_dom"/>
</dbReference>
<comment type="caution">
    <text evidence="20">The sequence shown here is derived from an EMBL/GenBank/DDBJ whole genome shotgun (WGS) entry which is preliminary data.</text>
</comment>
<dbReference type="SUPFAM" id="SSF56112">
    <property type="entry name" value="Protein kinase-like (PK-like)"/>
    <property type="match status" value="1"/>
</dbReference>
<keyword evidence="11" id="KW-0768">Sushi</keyword>
<feature type="region of interest" description="Disordered" evidence="13">
    <location>
        <begin position="157"/>
        <end position="190"/>
    </location>
</feature>
<feature type="domain" description="VWFD" evidence="19">
    <location>
        <begin position="1397"/>
        <end position="1631"/>
    </location>
</feature>
<accession>A0AA39I4N8</accession>
<dbReference type="SMART" id="SM00539">
    <property type="entry name" value="NIDO"/>
    <property type="match status" value="1"/>
</dbReference>
<dbReference type="Pfam" id="PF23263">
    <property type="entry name" value="C8-3_MUC4"/>
    <property type="match status" value="1"/>
</dbReference>
<dbReference type="InterPro" id="IPR051495">
    <property type="entry name" value="Epithelial_Barrier/Signaling"/>
</dbReference>
<evidence type="ECO:0000256" key="14">
    <source>
        <dbReference type="SAM" id="Phobius"/>
    </source>
</evidence>
<dbReference type="CDD" id="cd00033">
    <property type="entry name" value="CCP"/>
    <property type="match status" value="1"/>
</dbReference>
<evidence type="ECO:0000256" key="13">
    <source>
        <dbReference type="SAM" id="MobiDB-lite"/>
    </source>
</evidence>
<feature type="compositionally biased region" description="Polar residues" evidence="13">
    <location>
        <begin position="786"/>
        <end position="798"/>
    </location>
</feature>
<evidence type="ECO:0000256" key="4">
    <source>
        <dbReference type="ARBA" id="ARBA00022692"/>
    </source>
</evidence>
<dbReference type="InterPro" id="IPR045270">
    <property type="entry name" value="STKc_AGC"/>
</dbReference>
<feature type="disulfide bond" evidence="11">
    <location>
        <begin position="1752"/>
        <end position="1779"/>
    </location>
</feature>
<feature type="compositionally biased region" description="Polar residues" evidence="13">
    <location>
        <begin position="23"/>
        <end position="34"/>
    </location>
</feature>
<evidence type="ECO:0000259" key="17">
    <source>
        <dbReference type="PROSITE" id="PS50923"/>
    </source>
</evidence>
<dbReference type="Gene3D" id="3.30.200.20">
    <property type="entry name" value="Phosphorylase Kinase, domain 1"/>
    <property type="match status" value="1"/>
</dbReference>
<dbReference type="Pfam" id="PF00094">
    <property type="entry name" value="VWD"/>
    <property type="match status" value="1"/>
</dbReference>
<keyword evidence="2" id="KW-0723">Serine/threonine-protein kinase</keyword>
<feature type="domain" description="NIDO" evidence="18">
    <location>
        <begin position="831"/>
        <end position="995"/>
    </location>
</feature>
<dbReference type="PROSITE" id="PS51233">
    <property type="entry name" value="VWFD"/>
    <property type="match status" value="1"/>
</dbReference>
<feature type="transmembrane region" description="Helical" evidence="14">
    <location>
        <begin position="1790"/>
        <end position="1814"/>
    </location>
</feature>
<feature type="domain" description="Sushi" evidence="17">
    <location>
        <begin position="1722"/>
        <end position="1781"/>
    </location>
</feature>
<sequence>MGNAQGSAKTRKRRAMAPEAPSRRQSLPSLQNKRPLQVPSEIASLGGVCDHRNPSSRHLDASAAEASPLRKRPRSILYLPADSPFHQAPSLETVEEERTEDLRSTAIATRSPTSVRYLSSSLMDLPSITESVHGSRERVGGKFYRSLGRSIQSFRRLTSSRKRKREDDDLEGANSSDLRSACSSQTSLSGTQWPVPWIETTFLPEFGVKTALSERDFVVLNDIGVGSFGAVARVCLQRDRNVFFALKRQRKSDVLSRNAVLQVKNEVDVHKALTGGPFIARFYASFQSRSELFTVSQYAMGYGDMFTLWRDFGSFSEATIRVYAAEIAIALDFVHSKGIVYRDLKLENVVLDVDGHVQIVDFGMAKRLDGPKTKTICGTLQYMAPEIAHGLSYDGAADWWSFGVLLHILLTNRYPFPSNHVQHHLELSFIDYHTPTESSKDFGDLLDSLLKINPQLRLSGLDSLVIHPFFRDVDWNDVENRRVDPYGDIEKMKRCRSCNSLFDRSGSDLSGSDVEENIYAFDEHYQATQPFPTTCLTVPDPLRLRQSVGPRASTNLLVFSTFAADLCERGVASGMILRRLLFFGALVAVVCATLSPPVKERGQESLQEILRREEFEDTQFPEHVRRKRQASRQNYQQYLENMGRADYDVRYEEGWQNIMYPFGTWVLDSQLMGQDGRETQANLGCDMPYFGFRFNYTFVYPGGFISFAQPPFYSPPFTFPNPSWPKQRDHSFIAPFYAESTFQWIGNTKISNVFFRSVHRPRLDDDEFYDPYNPNQPSGPQPQSPTLANQGNTPFNSNPFQPFMTQQMPQSPAANPFLAGNQANVPQNQTPFGRRKKRQMPGRTNQPGMVIDPLLLDNITRDVQSGYTGANGWRAEHAFIVTWYRMSYGGAPRALDVSQFDYVKDWQNTFQVVIATDEIRTFAIFNYARLNWTSSNQAGGLNGFGGKQAAMAGFNGGNGTGWYPLPYSGHGRIWKLGYFSNVLTPGRWVHRVDEVIVPAGCTNASTGSMITAPPWGPMQGGMAINVSGPCLRPKDGVKVSFESWVVDCKRLNRVRARCIMPIFHKTGMITIRMSRDGGASYPFTGKFYVVVPHRAPAAVKLKDDVEKVRNRWGHPTPETLAMGWQFLNLTWNPSARVDINLWGYWEDADRSHFVKIDSIAKGIPNNGAYTFKPVQMTRNPLVVDAYKRFHFGFIQVALSDVEDGVMWSKPTPFAWYHEPQWRRQYGSNWATDMCIQWFEYDGKRRNFQKDLTADAPCPCKMEQALLDLGRFMPIMNCDKDGDTSCPYNKGAQHCVQSVVPSWTGASQQCCYDYEGYLMFTDDWEPDGDYTTYFQPGTPARAHAFGAYPYKNPPYIPSLSHYQLDVLPYQTCCHYAGHCEFYYWRRMTNGCQDYRPPVAGYIYGEPHIVTFDGTKYTFPGKGYYVLVMSEDPTHKLMVQVRMEQPDDTLWHAHVNATVVTGITVQENDSSIVQVFARKPLRRWRYRTDVYVDGMRRFFDTPQWKFQQFTGVSIRSPLLNMDMSELVIMLDSGVGLKVGESNGMLDVMVFLPPSYNTTCKNGQTPSVNADNFSRRCYTTMGLLGTYNNDPADDFMTLQGTSVRVSGDTHNPSTTQMIYEQFGRTWLIDGKNDRIGAVMFSDKFKPIYNPGLFASSAYYPTYWPQYLDLNASRVFTMEQVKVACMGIPQCEYDYLLTGRKEIALTTLQKHKAFLGLRKKGSRLLVSCGPLLKKEGVIKIPPAANYLDGDTVTFTCKPKYFAHGDLSRKCVNGTWTPGWWVWCRERNLEIALKWMTALLSIFGIVLVITIIFCCFWSVRRRREKEALLQGRQLKRNSVQKRSNSTLSRDTASARAEKPPFDENLTRDRPPYMQQTQLDMSLGSERPKYFQEGPRAYTPPFGAEREPYRRGNFDNSTMI</sequence>
<dbReference type="InterPro" id="IPR000436">
    <property type="entry name" value="Sushi_SCR_CCP_dom"/>
</dbReference>
<feature type="binding site" evidence="12">
    <location>
        <position position="247"/>
    </location>
    <ligand>
        <name>ATP</name>
        <dbReference type="ChEBI" id="CHEBI:30616"/>
    </ligand>
</feature>
<dbReference type="GO" id="GO:0005524">
    <property type="term" value="F:ATP binding"/>
    <property type="evidence" value="ECO:0007669"/>
    <property type="project" value="UniProtKB-UniRule"/>
</dbReference>
<evidence type="ECO:0000256" key="5">
    <source>
        <dbReference type="ARBA" id="ARBA00022741"/>
    </source>
</evidence>
<dbReference type="Pfam" id="PF00084">
    <property type="entry name" value="Sushi"/>
    <property type="match status" value="1"/>
</dbReference>
<dbReference type="Pfam" id="PF06119">
    <property type="entry name" value="NIDO"/>
    <property type="match status" value="1"/>
</dbReference>
<dbReference type="SMART" id="SM00032">
    <property type="entry name" value="CCP"/>
    <property type="match status" value="1"/>
</dbReference>
<evidence type="ECO:0000259" key="16">
    <source>
        <dbReference type="PROSITE" id="PS50856"/>
    </source>
</evidence>
<feature type="compositionally biased region" description="Polar residues" evidence="13">
    <location>
        <begin position="821"/>
        <end position="831"/>
    </location>
</feature>
<dbReference type="InterPro" id="IPR011009">
    <property type="entry name" value="Kinase-like_dom_sf"/>
</dbReference>
<dbReference type="Proteomes" id="UP001175271">
    <property type="component" value="Unassembled WGS sequence"/>
</dbReference>
<evidence type="ECO:0000256" key="1">
    <source>
        <dbReference type="ARBA" id="ARBA00004370"/>
    </source>
</evidence>
<dbReference type="SUPFAM" id="SSF81296">
    <property type="entry name" value="E set domains"/>
    <property type="match status" value="1"/>
</dbReference>
<feature type="compositionally biased region" description="Polar residues" evidence="13">
    <location>
        <begin position="173"/>
        <end position="190"/>
    </location>
</feature>
<dbReference type="PANTHER" id="PTHR13802:SF52">
    <property type="entry name" value="MUCIN-4"/>
    <property type="match status" value="1"/>
</dbReference>
<dbReference type="PROSITE" id="PS50923">
    <property type="entry name" value="SUSHI"/>
    <property type="match status" value="1"/>
</dbReference>
<evidence type="ECO:0000256" key="11">
    <source>
        <dbReference type="PROSITE-ProRule" id="PRU00302"/>
    </source>
</evidence>
<dbReference type="PROSITE" id="PS00107">
    <property type="entry name" value="PROTEIN_KINASE_ATP"/>
    <property type="match status" value="1"/>
</dbReference>
<name>A0AA39I4N8_9BILA</name>
<dbReference type="Pfam" id="PF03782">
    <property type="entry name" value="AMOP"/>
    <property type="match status" value="1"/>
</dbReference>
<dbReference type="InterPro" id="IPR001846">
    <property type="entry name" value="VWF_type-D"/>
</dbReference>
<feature type="region of interest" description="Disordered" evidence="13">
    <location>
        <begin position="1"/>
        <end position="69"/>
    </location>
</feature>
<keyword evidence="7 12" id="KW-0067">ATP-binding</keyword>
<protein>
    <recommendedName>
        <fullName evidence="22">Protein kinase domain-containing protein</fullName>
    </recommendedName>
</protein>
<keyword evidence="10 11" id="KW-1015">Disulfide bond</keyword>
<feature type="domain" description="Protein kinase" evidence="15">
    <location>
        <begin position="217"/>
        <end position="470"/>
    </location>
</feature>
<dbReference type="InterPro" id="IPR008271">
    <property type="entry name" value="Ser/Thr_kinase_AS"/>
</dbReference>
<dbReference type="InterPro" id="IPR014756">
    <property type="entry name" value="Ig_E-set"/>
</dbReference>
<reference evidence="20" key="1">
    <citation type="submission" date="2023-06" db="EMBL/GenBank/DDBJ databases">
        <title>Genomic analysis of the entomopathogenic nematode Steinernema hermaphroditum.</title>
        <authorList>
            <person name="Schwarz E.M."/>
            <person name="Heppert J.K."/>
            <person name="Baniya A."/>
            <person name="Schwartz H.T."/>
            <person name="Tan C.-H."/>
            <person name="Antoshechkin I."/>
            <person name="Sternberg P.W."/>
            <person name="Goodrich-Blair H."/>
            <person name="Dillman A.R."/>
        </authorList>
    </citation>
    <scope>NUCLEOTIDE SEQUENCE</scope>
    <source>
        <strain evidence="20">PS9179</strain>
        <tissue evidence="20">Whole animal</tissue>
    </source>
</reference>
<evidence type="ECO:0000256" key="2">
    <source>
        <dbReference type="ARBA" id="ARBA00022527"/>
    </source>
</evidence>
<feature type="region of interest" description="Disordered" evidence="13">
    <location>
        <begin position="1834"/>
        <end position="1867"/>
    </location>
</feature>
<evidence type="ECO:0000259" key="19">
    <source>
        <dbReference type="PROSITE" id="PS51233"/>
    </source>
</evidence>
<dbReference type="SMART" id="SM00220">
    <property type="entry name" value="S_TKc"/>
    <property type="match status" value="1"/>
</dbReference>
<dbReference type="EMBL" id="JAUCMV010000002">
    <property type="protein sequence ID" value="KAK0417760.1"/>
    <property type="molecule type" value="Genomic_DNA"/>
</dbReference>
<keyword evidence="8 14" id="KW-1133">Transmembrane helix</keyword>
<evidence type="ECO:0000259" key="15">
    <source>
        <dbReference type="PROSITE" id="PS50011"/>
    </source>
</evidence>
<keyword evidence="3" id="KW-0808">Transferase</keyword>
<dbReference type="PROSITE" id="PS50011">
    <property type="entry name" value="PROTEIN_KINASE_DOM"/>
    <property type="match status" value="1"/>
</dbReference>
<evidence type="ECO:0000256" key="7">
    <source>
        <dbReference type="ARBA" id="ARBA00022840"/>
    </source>
</evidence>
<keyword evidence="21" id="KW-1185">Reference proteome</keyword>
<feature type="compositionally biased region" description="Basic and acidic residues" evidence="13">
    <location>
        <begin position="1898"/>
        <end position="1907"/>
    </location>
</feature>
<comment type="caution">
    <text evidence="11">Lacks conserved residue(s) required for the propagation of feature annotation.</text>
</comment>
<evidence type="ECO:0000313" key="20">
    <source>
        <dbReference type="EMBL" id="KAK0417760.1"/>
    </source>
</evidence>
<gene>
    <name evidence="20" type="ORF">QR680_013193</name>
</gene>
<dbReference type="InterPro" id="IPR013783">
    <property type="entry name" value="Ig-like_fold"/>
</dbReference>
<keyword evidence="5 12" id="KW-0547">Nucleotide-binding</keyword>
<dbReference type="PANTHER" id="PTHR13802">
    <property type="entry name" value="MUCIN 4-RELATED"/>
    <property type="match status" value="1"/>
</dbReference>
<dbReference type="InterPro" id="IPR056619">
    <property type="entry name" value="C8-3_MUC4"/>
</dbReference>
<feature type="domain" description="AMOP" evidence="16">
    <location>
        <begin position="1226"/>
        <end position="1385"/>
    </location>
</feature>
<dbReference type="SUPFAM" id="SSF57535">
    <property type="entry name" value="Complement control module/SCR domain"/>
    <property type="match status" value="1"/>
</dbReference>
<keyword evidence="6" id="KW-0418">Kinase</keyword>
<keyword evidence="9 14" id="KW-0472">Membrane</keyword>
<keyword evidence="4 14" id="KW-0812">Transmembrane</keyword>
<feature type="compositionally biased region" description="Basic and acidic residues" evidence="13">
    <location>
        <begin position="1850"/>
        <end position="1865"/>
    </location>
</feature>
<dbReference type="InterPro" id="IPR000719">
    <property type="entry name" value="Prot_kinase_dom"/>
</dbReference>
<dbReference type="PROSITE" id="PS51220">
    <property type="entry name" value="NIDO"/>
    <property type="match status" value="1"/>
</dbReference>
<feature type="compositionally biased region" description="Low complexity" evidence="13">
    <location>
        <begin position="799"/>
        <end position="812"/>
    </location>
</feature>
<dbReference type="CDD" id="cd05123">
    <property type="entry name" value="STKc_AGC"/>
    <property type="match status" value="1"/>
</dbReference>
<evidence type="ECO:0000256" key="8">
    <source>
        <dbReference type="ARBA" id="ARBA00022989"/>
    </source>
</evidence>
<evidence type="ECO:0000256" key="12">
    <source>
        <dbReference type="PROSITE-ProRule" id="PRU10141"/>
    </source>
</evidence>
<dbReference type="GO" id="GO:0007160">
    <property type="term" value="P:cell-matrix adhesion"/>
    <property type="evidence" value="ECO:0007669"/>
    <property type="project" value="InterPro"/>
</dbReference>
<dbReference type="PROSITE" id="PS50856">
    <property type="entry name" value="AMOP"/>
    <property type="match status" value="1"/>
</dbReference>
<dbReference type="InterPro" id="IPR017441">
    <property type="entry name" value="Protein_kinase_ATP_BS"/>
</dbReference>
<feature type="compositionally biased region" description="Polar residues" evidence="13">
    <location>
        <begin position="1835"/>
        <end position="1846"/>
    </location>
</feature>
<evidence type="ECO:0000256" key="3">
    <source>
        <dbReference type="ARBA" id="ARBA00022679"/>
    </source>
</evidence>
<evidence type="ECO:0008006" key="22">
    <source>
        <dbReference type="Google" id="ProtNLM"/>
    </source>
</evidence>
<organism evidence="20 21">
    <name type="scientific">Steinernema hermaphroditum</name>
    <dbReference type="NCBI Taxonomy" id="289476"/>
    <lineage>
        <taxon>Eukaryota</taxon>
        <taxon>Metazoa</taxon>
        <taxon>Ecdysozoa</taxon>
        <taxon>Nematoda</taxon>
        <taxon>Chromadorea</taxon>
        <taxon>Rhabditida</taxon>
        <taxon>Tylenchina</taxon>
        <taxon>Panagrolaimomorpha</taxon>
        <taxon>Strongyloidoidea</taxon>
        <taxon>Steinernematidae</taxon>
        <taxon>Steinernema</taxon>
    </lineage>
</organism>
<dbReference type="InterPro" id="IPR003886">
    <property type="entry name" value="NIDO_dom"/>
</dbReference>
<proteinExistence type="predicted"/>
<evidence type="ECO:0000256" key="6">
    <source>
        <dbReference type="ARBA" id="ARBA00022777"/>
    </source>
</evidence>
<dbReference type="PROSITE" id="PS00108">
    <property type="entry name" value="PROTEIN_KINASE_ST"/>
    <property type="match status" value="1"/>
</dbReference>
<dbReference type="SMART" id="SM00216">
    <property type="entry name" value="VWD"/>
    <property type="match status" value="1"/>
</dbReference>
<dbReference type="Gene3D" id="2.10.70.10">
    <property type="entry name" value="Complement Module, domain 1"/>
    <property type="match status" value="1"/>
</dbReference>
<dbReference type="Pfam" id="PF00069">
    <property type="entry name" value="Pkinase"/>
    <property type="match status" value="1"/>
</dbReference>
<evidence type="ECO:0000259" key="18">
    <source>
        <dbReference type="PROSITE" id="PS51220"/>
    </source>
</evidence>
<evidence type="ECO:0000256" key="9">
    <source>
        <dbReference type="ARBA" id="ARBA00023136"/>
    </source>
</evidence>
<feature type="region of interest" description="Disordered" evidence="13">
    <location>
        <begin position="1884"/>
        <end position="1914"/>
    </location>
</feature>
<dbReference type="SMART" id="SM00723">
    <property type="entry name" value="AMOP"/>
    <property type="match status" value="1"/>
</dbReference>
<dbReference type="GO" id="GO:0016020">
    <property type="term" value="C:membrane"/>
    <property type="evidence" value="ECO:0007669"/>
    <property type="project" value="UniProtKB-SubCell"/>
</dbReference>
<dbReference type="Gene3D" id="1.10.510.10">
    <property type="entry name" value="Transferase(Phosphotransferase) domain 1"/>
    <property type="match status" value="1"/>
</dbReference>
<dbReference type="InterPro" id="IPR035976">
    <property type="entry name" value="Sushi/SCR/CCP_sf"/>
</dbReference>
<feature type="region of interest" description="Disordered" evidence="13">
    <location>
        <begin position="766"/>
        <end position="849"/>
    </location>
</feature>
<evidence type="ECO:0000313" key="21">
    <source>
        <dbReference type="Proteomes" id="UP001175271"/>
    </source>
</evidence>
<comment type="subcellular location">
    <subcellularLocation>
        <location evidence="1">Membrane</location>
    </subcellularLocation>
</comment>
<dbReference type="Gene3D" id="2.60.40.10">
    <property type="entry name" value="Immunoglobulins"/>
    <property type="match status" value="1"/>
</dbReference>
<dbReference type="GO" id="GO:0004674">
    <property type="term" value="F:protein serine/threonine kinase activity"/>
    <property type="evidence" value="ECO:0007669"/>
    <property type="project" value="UniProtKB-KW"/>
</dbReference>